<protein>
    <submittedName>
        <fullName evidence="2">BRO1 domain-containing protein</fullName>
    </submittedName>
</protein>
<dbReference type="PANTHER" id="PTHR23032:SF13">
    <property type="entry name" value="BRO1 DOMAIN-CONTAINING PROTEIN BROX"/>
    <property type="match status" value="1"/>
</dbReference>
<name>A0A1I7XME8_HETBA</name>
<reference evidence="2" key="1">
    <citation type="submission" date="2016-11" db="UniProtKB">
        <authorList>
            <consortium name="WormBaseParasite"/>
        </authorList>
    </citation>
    <scope>IDENTIFICATION</scope>
</reference>
<keyword evidence="1" id="KW-1185">Reference proteome</keyword>
<dbReference type="Proteomes" id="UP000095283">
    <property type="component" value="Unplaced"/>
</dbReference>
<dbReference type="AlphaFoldDB" id="A0A1I7XME8"/>
<dbReference type="Gene3D" id="1.25.40.280">
    <property type="entry name" value="alix/aip1 like domains"/>
    <property type="match status" value="2"/>
</dbReference>
<evidence type="ECO:0000313" key="2">
    <source>
        <dbReference type="WBParaSite" id="Hba_18487"/>
    </source>
</evidence>
<dbReference type="WBParaSite" id="Hba_18487">
    <property type="protein sequence ID" value="Hba_18487"/>
    <property type="gene ID" value="Hba_18487"/>
</dbReference>
<evidence type="ECO:0000313" key="1">
    <source>
        <dbReference type="Proteomes" id="UP000095283"/>
    </source>
</evidence>
<proteinExistence type="predicted"/>
<sequence>MAHWFHRNPMKPTEFVKFELKGVLTTETCSKICVDLRLQREKVLSLFKNAGNNISEVDKEFSDYLRLFAGFLVDPMSVSDDIYSSQSSKLLPLVRFKWGHSMLGPVGTACKEGISEFQVASDLALKYATASGPGTRIKPEGHLFFRKIEPLLNRHLEKAERENGFIYHQKKWNETVYSAFDISKATMPDFSKIKKCKADLKPVHEEKIYQTEKDPSNSSGCVVS</sequence>
<dbReference type="InterPro" id="IPR038499">
    <property type="entry name" value="BRO1_sf"/>
</dbReference>
<dbReference type="PANTHER" id="PTHR23032">
    <property type="entry name" value="BRO1 DOMAIN-CONTAINING PROTEIN BROX"/>
    <property type="match status" value="1"/>
</dbReference>
<dbReference type="InterPro" id="IPR038898">
    <property type="entry name" value="BROX"/>
</dbReference>
<organism evidence="1 2">
    <name type="scientific">Heterorhabditis bacteriophora</name>
    <name type="common">Entomopathogenic nematode worm</name>
    <dbReference type="NCBI Taxonomy" id="37862"/>
    <lineage>
        <taxon>Eukaryota</taxon>
        <taxon>Metazoa</taxon>
        <taxon>Ecdysozoa</taxon>
        <taxon>Nematoda</taxon>
        <taxon>Chromadorea</taxon>
        <taxon>Rhabditida</taxon>
        <taxon>Rhabditina</taxon>
        <taxon>Rhabditomorpha</taxon>
        <taxon>Strongyloidea</taxon>
        <taxon>Heterorhabditidae</taxon>
        <taxon>Heterorhabditis</taxon>
    </lineage>
</organism>
<accession>A0A1I7XME8</accession>